<dbReference type="PANTHER" id="PTHR45625">
    <property type="entry name" value="PEPTIDYL-PROLYL CIS-TRANS ISOMERASE-RELATED"/>
    <property type="match status" value="1"/>
</dbReference>
<dbReference type="InterPro" id="IPR029000">
    <property type="entry name" value="Cyclophilin-like_dom_sf"/>
</dbReference>
<reference evidence="5 6" key="1">
    <citation type="journal article" date="2015" name="Int. J. Syst. Evol. Microbiol.">
        <title>Amycolatopsis rhabdoformis sp. nov., an actinomycete isolated from a tropical forest soil.</title>
        <authorList>
            <person name="Souza W.R."/>
            <person name="Silva R.E."/>
            <person name="Goodfellow M."/>
            <person name="Busarakam K."/>
            <person name="Figueiro F.S."/>
            <person name="Ferreira D."/>
            <person name="Rodrigues-Filho E."/>
            <person name="Moraes L.A.B."/>
            <person name="Zucchi T.D."/>
        </authorList>
    </citation>
    <scope>NUCLEOTIDE SEQUENCE [LARGE SCALE GENOMIC DNA]</scope>
    <source>
        <strain evidence="5 6">NCIMB 14900</strain>
    </source>
</reference>
<protein>
    <recommendedName>
        <fullName evidence="2">Peptidyl-prolyl cis-trans isomerase</fullName>
        <shortName evidence="2">PPIase</shortName>
        <ecNumber evidence="2">5.2.1.8</ecNumber>
    </recommendedName>
</protein>
<dbReference type="EC" id="5.2.1.8" evidence="2"/>
<gene>
    <name evidence="5" type="ORF">VSH64_48020</name>
</gene>
<comment type="catalytic activity">
    <reaction evidence="2">
        <text>[protein]-peptidylproline (omega=180) = [protein]-peptidylproline (omega=0)</text>
        <dbReference type="Rhea" id="RHEA:16237"/>
        <dbReference type="Rhea" id="RHEA-COMP:10747"/>
        <dbReference type="Rhea" id="RHEA-COMP:10748"/>
        <dbReference type="ChEBI" id="CHEBI:83833"/>
        <dbReference type="ChEBI" id="CHEBI:83834"/>
        <dbReference type="EC" id="5.2.1.8"/>
    </reaction>
</comment>
<feature type="chain" id="PRO_5044959419" description="Peptidyl-prolyl cis-trans isomerase" evidence="2">
    <location>
        <begin position="26"/>
        <end position="233"/>
    </location>
</feature>
<accession>A0ABZ1I8U7</accession>
<keyword evidence="6" id="KW-1185">Reference proteome</keyword>
<dbReference type="InterPro" id="IPR044666">
    <property type="entry name" value="Cyclophilin_A-like"/>
</dbReference>
<dbReference type="PANTHER" id="PTHR45625:SF3">
    <property type="entry name" value="PEPTIDYL-PROLYL CIS-TRANS ISOMERASE B-RELATED"/>
    <property type="match status" value="1"/>
</dbReference>
<sequence>MKSRWVALVLSVVAGLALFAGPAIAASAAPARVTAARGAGAPVVACTFTPTPDNPAARPVVRPLPFALTRGTVDVTFHFNYGPVTVRLDAAGAAPCAVANMVSLVLQHFYDRSQCWRLSDSERLGVLQCGDLYEVEKGGPGYKFADEVSGAETYERGTIAMGNQGPGTNGSEFFIVHSFAHIPAQYSVLGKVVRGMDAIDRMVADGIVPTDPNGPLDGAPKHPVKISSASFGW</sequence>
<dbReference type="Pfam" id="PF00160">
    <property type="entry name" value="Pro_isomerase"/>
    <property type="match status" value="1"/>
</dbReference>
<feature type="region of interest" description="Disordered" evidence="3">
    <location>
        <begin position="211"/>
        <end position="233"/>
    </location>
</feature>
<evidence type="ECO:0000256" key="2">
    <source>
        <dbReference type="RuleBase" id="RU363019"/>
    </source>
</evidence>
<dbReference type="Proteomes" id="UP001330812">
    <property type="component" value="Chromosome"/>
</dbReference>
<evidence type="ECO:0000256" key="3">
    <source>
        <dbReference type="SAM" id="MobiDB-lite"/>
    </source>
</evidence>
<dbReference type="GO" id="GO:0003755">
    <property type="term" value="F:peptidyl-prolyl cis-trans isomerase activity"/>
    <property type="evidence" value="ECO:0007669"/>
    <property type="project" value="UniProtKB-EC"/>
</dbReference>
<dbReference type="Gene3D" id="2.40.100.10">
    <property type="entry name" value="Cyclophilin-like"/>
    <property type="match status" value="1"/>
</dbReference>
<evidence type="ECO:0000259" key="4">
    <source>
        <dbReference type="PROSITE" id="PS50072"/>
    </source>
</evidence>
<evidence type="ECO:0000256" key="1">
    <source>
        <dbReference type="ARBA" id="ARBA00002388"/>
    </source>
</evidence>
<keyword evidence="2" id="KW-0697">Rotamase</keyword>
<dbReference type="RefSeq" id="WP_326569401.1">
    <property type="nucleotide sequence ID" value="NZ_CP142149.1"/>
</dbReference>
<dbReference type="PRINTS" id="PR00153">
    <property type="entry name" value="CSAPPISMRASE"/>
</dbReference>
<evidence type="ECO:0000313" key="5">
    <source>
        <dbReference type="EMBL" id="WSE30456.1"/>
    </source>
</evidence>
<keyword evidence="2" id="KW-0732">Signal</keyword>
<keyword evidence="2 5" id="KW-0413">Isomerase</keyword>
<dbReference type="PROSITE" id="PS50072">
    <property type="entry name" value="CSA_PPIASE_2"/>
    <property type="match status" value="1"/>
</dbReference>
<comment type="function">
    <text evidence="1 2">PPIases accelerate the folding of proteins. It catalyzes the cis-trans isomerization of proline imidic peptide bonds in oligopeptides.</text>
</comment>
<feature type="signal peptide" evidence="2">
    <location>
        <begin position="1"/>
        <end position="25"/>
    </location>
</feature>
<comment type="similarity">
    <text evidence="2">Belongs to the cyclophilin-type PPIase family.</text>
</comment>
<name>A0ABZ1I8U7_9PSEU</name>
<dbReference type="EMBL" id="CP142149">
    <property type="protein sequence ID" value="WSE30456.1"/>
    <property type="molecule type" value="Genomic_DNA"/>
</dbReference>
<evidence type="ECO:0000313" key="6">
    <source>
        <dbReference type="Proteomes" id="UP001330812"/>
    </source>
</evidence>
<dbReference type="SUPFAM" id="SSF50891">
    <property type="entry name" value="Cyclophilin-like"/>
    <property type="match status" value="1"/>
</dbReference>
<organism evidence="5 6">
    <name type="scientific">Amycolatopsis rhabdoformis</name>
    <dbReference type="NCBI Taxonomy" id="1448059"/>
    <lineage>
        <taxon>Bacteria</taxon>
        <taxon>Bacillati</taxon>
        <taxon>Actinomycetota</taxon>
        <taxon>Actinomycetes</taxon>
        <taxon>Pseudonocardiales</taxon>
        <taxon>Pseudonocardiaceae</taxon>
        <taxon>Amycolatopsis</taxon>
    </lineage>
</organism>
<dbReference type="InterPro" id="IPR002130">
    <property type="entry name" value="Cyclophilin-type_PPIase_dom"/>
</dbReference>
<feature type="domain" description="PPIase cyclophilin-type" evidence="4">
    <location>
        <begin position="82"/>
        <end position="231"/>
    </location>
</feature>
<proteinExistence type="inferred from homology"/>